<evidence type="ECO:0000256" key="1">
    <source>
        <dbReference type="SAM" id="Phobius"/>
    </source>
</evidence>
<evidence type="ECO:0000313" key="2">
    <source>
        <dbReference type="EMBL" id="KXZ49348.1"/>
    </source>
</evidence>
<keyword evidence="3" id="KW-1185">Reference proteome</keyword>
<evidence type="ECO:0000313" key="3">
    <source>
        <dbReference type="Proteomes" id="UP000075714"/>
    </source>
</evidence>
<keyword evidence="1" id="KW-0472">Membrane</keyword>
<proteinExistence type="predicted"/>
<reference evidence="3" key="1">
    <citation type="journal article" date="2016" name="Nat. Commun.">
        <title>The Gonium pectorale genome demonstrates co-option of cell cycle regulation during the evolution of multicellularity.</title>
        <authorList>
            <person name="Hanschen E.R."/>
            <person name="Marriage T.N."/>
            <person name="Ferris P.J."/>
            <person name="Hamaji T."/>
            <person name="Toyoda A."/>
            <person name="Fujiyama A."/>
            <person name="Neme R."/>
            <person name="Noguchi H."/>
            <person name="Minakuchi Y."/>
            <person name="Suzuki M."/>
            <person name="Kawai-Toyooka H."/>
            <person name="Smith D.R."/>
            <person name="Sparks H."/>
            <person name="Anderson J."/>
            <person name="Bakaric R."/>
            <person name="Luria V."/>
            <person name="Karger A."/>
            <person name="Kirschner M.W."/>
            <person name="Durand P.M."/>
            <person name="Michod R.E."/>
            <person name="Nozaki H."/>
            <person name="Olson B.J."/>
        </authorList>
    </citation>
    <scope>NUCLEOTIDE SEQUENCE [LARGE SCALE GENOMIC DNA]</scope>
    <source>
        <strain evidence="3">NIES-2863</strain>
    </source>
</reference>
<keyword evidence="1" id="KW-0812">Transmembrane</keyword>
<dbReference type="STRING" id="33097.A0A150GHN0"/>
<keyword evidence="1" id="KW-1133">Transmembrane helix</keyword>
<sequence>MRTAGVLWPNGYWYGVPAVVVVVVIVVVVVVVIVVVVVVVIVVVVVVIVVVVVGGMASLEYLPASFVQAVGSTTPGFTAGLALLIQGRVESRVTYLALIPVASGIALARWDTGGASRWEVRGEANARADARAGGLRTGGRRALEPIGLGAGTAAAHTQSDG</sequence>
<protein>
    <submittedName>
        <fullName evidence="2">Uncharacterized protein</fullName>
    </submittedName>
</protein>
<feature type="transmembrane region" description="Helical" evidence="1">
    <location>
        <begin position="20"/>
        <end position="53"/>
    </location>
</feature>
<dbReference type="Proteomes" id="UP000075714">
    <property type="component" value="Unassembled WGS sequence"/>
</dbReference>
<feature type="transmembrane region" description="Helical" evidence="1">
    <location>
        <begin position="65"/>
        <end position="87"/>
    </location>
</feature>
<dbReference type="EMBL" id="LSYV01000023">
    <property type="protein sequence ID" value="KXZ49348.1"/>
    <property type="molecule type" value="Genomic_DNA"/>
</dbReference>
<organism evidence="2 3">
    <name type="scientific">Gonium pectorale</name>
    <name type="common">Green alga</name>
    <dbReference type="NCBI Taxonomy" id="33097"/>
    <lineage>
        <taxon>Eukaryota</taxon>
        <taxon>Viridiplantae</taxon>
        <taxon>Chlorophyta</taxon>
        <taxon>core chlorophytes</taxon>
        <taxon>Chlorophyceae</taxon>
        <taxon>CS clade</taxon>
        <taxon>Chlamydomonadales</taxon>
        <taxon>Volvocaceae</taxon>
        <taxon>Gonium</taxon>
    </lineage>
</organism>
<name>A0A150GHN0_GONPE</name>
<dbReference type="OrthoDB" id="10261634at2759"/>
<accession>A0A150GHN0</accession>
<comment type="caution">
    <text evidence="2">The sequence shown here is derived from an EMBL/GenBank/DDBJ whole genome shotgun (WGS) entry which is preliminary data.</text>
</comment>
<gene>
    <name evidence="2" type="ORF">GPECTOR_22g942</name>
</gene>
<dbReference type="AlphaFoldDB" id="A0A150GHN0"/>